<gene>
    <name evidence="7" type="ORF">MICPUCDRAFT_23328</name>
</gene>
<evidence type="ECO:0000256" key="5">
    <source>
        <dbReference type="ARBA" id="ARBA00023288"/>
    </source>
</evidence>
<keyword evidence="3" id="KW-0564">Palmitate</keyword>
<evidence type="ECO:0000256" key="3">
    <source>
        <dbReference type="ARBA" id="ARBA00023139"/>
    </source>
</evidence>
<dbReference type="PANTHER" id="PTHR44027:SF7">
    <property type="entry name" value="DNAJ HOMOLOG SUBFAMILY C MEMBER 5 HOMOLOG"/>
    <property type="match status" value="1"/>
</dbReference>
<dbReference type="CDD" id="cd06257">
    <property type="entry name" value="DnaJ"/>
    <property type="match status" value="1"/>
</dbReference>
<comment type="subcellular location">
    <subcellularLocation>
        <location evidence="1">Membrane</location>
        <topology evidence="1">Lipid-anchor</topology>
    </subcellularLocation>
</comment>
<dbReference type="Pfam" id="PF00226">
    <property type="entry name" value="DnaJ"/>
    <property type="match status" value="1"/>
</dbReference>
<dbReference type="EMBL" id="GG663750">
    <property type="protein sequence ID" value="EEH51863.1"/>
    <property type="molecule type" value="Genomic_DNA"/>
</dbReference>
<keyword evidence="2" id="KW-0472">Membrane</keyword>
<dbReference type="PROSITE" id="PS50076">
    <property type="entry name" value="DNAJ_2"/>
    <property type="match status" value="1"/>
</dbReference>
<dbReference type="GeneID" id="9689496"/>
<feature type="domain" description="J" evidence="6">
    <location>
        <begin position="16"/>
        <end position="81"/>
    </location>
</feature>
<proteinExistence type="predicted"/>
<dbReference type="InterPro" id="IPR018253">
    <property type="entry name" value="DnaJ_domain_CS"/>
</dbReference>
<sequence>MAPPSPAPEDERDSVDLYATLGLTRDASSGAIKKAYRTLALRFHPDKNPGDEVATETFKDIGKAYAILSDAKKKKYYDDTGD</sequence>
<evidence type="ECO:0000313" key="8">
    <source>
        <dbReference type="Proteomes" id="UP000001876"/>
    </source>
</evidence>
<dbReference type="eggNOG" id="KOG0713">
    <property type="taxonomic scope" value="Eukaryota"/>
</dbReference>
<protein>
    <submittedName>
        <fullName evidence="7">Predicted protein</fullName>
    </submittedName>
</protein>
<accession>C1N8B8</accession>
<dbReference type="GO" id="GO:0005737">
    <property type="term" value="C:cytoplasm"/>
    <property type="evidence" value="ECO:0007669"/>
    <property type="project" value="UniProtKB-ARBA"/>
</dbReference>
<dbReference type="STRING" id="564608.C1N8B8"/>
<dbReference type="InterPro" id="IPR001623">
    <property type="entry name" value="DnaJ_domain"/>
</dbReference>
<dbReference type="RefSeq" id="XP_003064241.1">
    <property type="nucleotide sequence ID" value="XM_003064195.1"/>
</dbReference>
<evidence type="ECO:0000259" key="6">
    <source>
        <dbReference type="PROSITE" id="PS50076"/>
    </source>
</evidence>
<evidence type="ECO:0000256" key="1">
    <source>
        <dbReference type="ARBA" id="ARBA00004635"/>
    </source>
</evidence>
<dbReference type="PANTHER" id="PTHR44027">
    <property type="entry name" value="DNAJ HOMOLOG SUBFAMILY C MEMBER 5 HOMOLOG"/>
    <property type="match status" value="1"/>
</dbReference>
<dbReference type="GO" id="GO:0016020">
    <property type="term" value="C:membrane"/>
    <property type="evidence" value="ECO:0007669"/>
    <property type="project" value="UniProtKB-SubCell"/>
</dbReference>
<dbReference type="OMA" id="INTEIFM"/>
<keyword evidence="8" id="KW-1185">Reference proteome</keyword>
<dbReference type="Gene3D" id="1.10.287.110">
    <property type="entry name" value="DnaJ domain"/>
    <property type="match status" value="1"/>
</dbReference>
<dbReference type="PRINTS" id="PR00625">
    <property type="entry name" value="JDOMAIN"/>
</dbReference>
<feature type="non-terminal residue" evidence="7">
    <location>
        <position position="82"/>
    </location>
</feature>
<evidence type="ECO:0000256" key="2">
    <source>
        <dbReference type="ARBA" id="ARBA00023136"/>
    </source>
</evidence>
<dbReference type="SUPFAM" id="SSF46565">
    <property type="entry name" value="Chaperone J-domain"/>
    <property type="match status" value="1"/>
</dbReference>
<evidence type="ECO:0000313" key="7">
    <source>
        <dbReference type="EMBL" id="EEH51863.1"/>
    </source>
</evidence>
<name>C1N8B8_MICPC</name>
<dbReference type="SMART" id="SM00271">
    <property type="entry name" value="DnaJ"/>
    <property type="match status" value="1"/>
</dbReference>
<dbReference type="InterPro" id="IPR051434">
    <property type="entry name" value="DnaJ_C_subfamily_member5"/>
</dbReference>
<keyword evidence="5" id="KW-0449">Lipoprotein</keyword>
<dbReference type="OrthoDB" id="552876at2759"/>
<organism evidence="8">
    <name type="scientific">Micromonas pusilla (strain CCMP1545)</name>
    <name type="common">Picoplanktonic green alga</name>
    <dbReference type="NCBI Taxonomy" id="564608"/>
    <lineage>
        <taxon>Eukaryota</taxon>
        <taxon>Viridiplantae</taxon>
        <taxon>Chlorophyta</taxon>
        <taxon>Mamiellophyceae</taxon>
        <taxon>Mamiellales</taxon>
        <taxon>Mamiellaceae</taxon>
        <taxon>Micromonas</taxon>
    </lineage>
</organism>
<reference evidence="7 8" key="1">
    <citation type="journal article" date="2009" name="Science">
        <title>Green evolution and dynamic adaptations revealed by genomes of the marine picoeukaryotes Micromonas.</title>
        <authorList>
            <person name="Worden A.Z."/>
            <person name="Lee J.H."/>
            <person name="Mock T."/>
            <person name="Rouze P."/>
            <person name="Simmons M.P."/>
            <person name="Aerts A.L."/>
            <person name="Allen A.E."/>
            <person name="Cuvelier M.L."/>
            <person name="Derelle E."/>
            <person name="Everett M.V."/>
            <person name="Foulon E."/>
            <person name="Grimwood J."/>
            <person name="Gundlach H."/>
            <person name="Henrissat B."/>
            <person name="Napoli C."/>
            <person name="McDonald S.M."/>
            <person name="Parker M.S."/>
            <person name="Rombauts S."/>
            <person name="Salamov A."/>
            <person name="Von Dassow P."/>
            <person name="Badger J.H."/>
            <person name="Coutinho P.M."/>
            <person name="Demir E."/>
            <person name="Dubchak I."/>
            <person name="Gentemann C."/>
            <person name="Eikrem W."/>
            <person name="Gready J.E."/>
            <person name="John U."/>
            <person name="Lanier W."/>
            <person name="Lindquist E.A."/>
            <person name="Lucas S."/>
            <person name="Mayer K.F."/>
            <person name="Moreau H."/>
            <person name="Not F."/>
            <person name="Otillar R."/>
            <person name="Panaud O."/>
            <person name="Pangilinan J."/>
            <person name="Paulsen I."/>
            <person name="Piegu B."/>
            <person name="Poliakov A."/>
            <person name="Robbens S."/>
            <person name="Schmutz J."/>
            <person name="Toulza E."/>
            <person name="Wyss T."/>
            <person name="Zelensky A."/>
            <person name="Zhou K."/>
            <person name="Armbrust E.V."/>
            <person name="Bhattacharya D."/>
            <person name="Goodenough U.W."/>
            <person name="Van de Peer Y."/>
            <person name="Grigoriev I.V."/>
        </authorList>
    </citation>
    <scope>NUCLEOTIDE SEQUENCE [LARGE SCALE GENOMIC DNA]</scope>
    <source>
        <strain evidence="7 8">CCMP1545</strain>
    </source>
</reference>
<dbReference type="KEGG" id="mpp:MICPUCDRAFT_23328"/>
<dbReference type="PROSITE" id="PS00636">
    <property type="entry name" value="DNAJ_1"/>
    <property type="match status" value="1"/>
</dbReference>
<keyword evidence="4" id="KW-0143">Chaperone</keyword>
<evidence type="ECO:0000256" key="4">
    <source>
        <dbReference type="ARBA" id="ARBA00023186"/>
    </source>
</evidence>
<dbReference type="InterPro" id="IPR036869">
    <property type="entry name" value="J_dom_sf"/>
</dbReference>
<dbReference type="AlphaFoldDB" id="C1N8B8"/>
<dbReference type="Proteomes" id="UP000001876">
    <property type="component" value="Unassembled WGS sequence"/>
</dbReference>